<dbReference type="InterPro" id="IPR022526">
    <property type="entry name" value="F420_Rv3093c"/>
</dbReference>
<dbReference type="RefSeq" id="WP_344826351.1">
    <property type="nucleotide sequence ID" value="NZ_BAAAUV010000005.1"/>
</dbReference>
<dbReference type="Proteomes" id="UP001501237">
    <property type="component" value="Unassembled WGS sequence"/>
</dbReference>
<feature type="domain" description="Luciferase-like" evidence="2">
    <location>
        <begin position="14"/>
        <end position="296"/>
    </location>
</feature>
<keyword evidence="1" id="KW-0560">Oxidoreductase</keyword>
<evidence type="ECO:0000313" key="3">
    <source>
        <dbReference type="EMBL" id="GAA3207807.1"/>
    </source>
</evidence>
<dbReference type="PANTHER" id="PTHR43244">
    <property type="match status" value="1"/>
</dbReference>
<dbReference type="SUPFAM" id="SSF51679">
    <property type="entry name" value="Bacterial luciferase-like"/>
    <property type="match status" value="1"/>
</dbReference>
<dbReference type="Gene3D" id="3.20.20.30">
    <property type="entry name" value="Luciferase-like domain"/>
    <property type="match status" value="1"/>
</dbReference>
<dbReference type="PANTHER" id="PTHR43244:SF1">
    <property type="entry name" value="5,10-METHYLENETETRAHYDROMETHANOPTERIN REDUCTASE"/>
    <property type="match status" value="1"/>
</dbReference>
<dbReference type="InterPro" id="IPR011251">
    <property type="entry name" value="Luciferase-like_dom"/>
</dbReference>
<accession>A0ABP6QCM3</accession>
<sequence>MNIEVSLGLWQDRPAAEVLDTARIADELGYPAVWIGEMATYDAFALATAAGAAMRTSSLVLGPFAVQVRDPMMIAMGAASVAALTGRPVQVALGTSSTVVVEEWHGRARSAPGAALEEAAEAVAPILAGGKSGFTGRQVGSRGYRLRLAAPGADLTIAAFGPRAIATAARHAARMVVNLVDPTTAGELAEALGEAANRIGRERPRVAAWIPTCVDPDAAAVDQIRRGVVGYLAAPGYSDMFERAGFAQVVEFARSRPHPRELLAAIPDELVFAVTAFGDRDAVLARLRAYEAAGVDDLVIVPACTDADPAAAHTLKTLAPGAGF</sequence>
<evidence type="ECO:0000313" key="4">
    <source>
        <dbReference type="Proteomes" id="UP001501237"/>
    </source>
</evidence>
<evidence type="ECO:0000256" key="1">
    <source>
        <dbReference type="ARBA" id="ARBA00023002"/>
    </source>
</evidence>
<reference evidence="4" key="1">
    <citation type="journal article" date="2019" name="Int. J. Syst. Evol. Microbiol.">
        <title>The Global Catalogue of Microorganisms (GCM) 10K type strain sequencing project: providing services to taxonomists for standard genome sequencing and annotation.</title>
        <authorList>
            <consortium name="The Broad Institute Genomics Platform"/>
            <consortium name="The Broad Institute Genome Sequencing Center for Infectious Disease"/>
            <person name="Wu L."/>
            <person name="Ma J."/>
        </authorList>
    </citation>
    <scope>NUCLEOTIDE SEQUENCE [LARGE SCALE GENOMIC DNA]</scope>
    <source>
        <strain evidence="4">JCM 9377</strain>
    </source>
</reference>
<dbReference type="InterPro" id="IPR050564">
    <property type="entry name" value="F420-G6PD/mer"/>
</dbReference>
<comment type="caution">
    <text evidence="3">The sequence shown here is derived from an EMBL/GenBank/DDBJ whole genome shotgun (WGS) entry which is preliminary data.</text>
</comment>
<dbReference type="Pfam" id="PF00296">
    <property type="entry name" value="Bac_luciferase"/>
    <property type="match status" value="1"/>
</dbReference>
<dbReference type="InterPro" id="IPR036661">
    <property type="entry name" value="Luciferase-like_sf"/>
</dbReference>
<gene>
    <name evidence="3" type="ORF">GCM10010468_24340</name>
</gene>
<dbReference type="NCBIfam" id="TIGR03841">
    <property type="entry name" value="F420_Rv3093c"/>
    <property type="match status" value="1"/>
</dbReference>
<protein>
    <submittedName>
        <fullName evidence="3">LLM class F420-dependent oxidoreductase</fullName>
    </submittedName>
</protein>
<keyword evidence="4" id="KW-1185">Reference proteome</keyword>
<evidence type="ECO:0000259" key="2">
    <source>
        <dbReference type="Pfam" id="PF00296"/>
    </source>
</evidence>
<name>A0ABP6QCM3_9ACTN</name>
<organism evidence="3 4">
    <name type="scientific">Actinocorallia longicatena</name>
    <dbReference type="NCBI Taxonomy" id="111803"/>
    <lineage>
        <taxon>Bacteria</taxon>
        <taxon>Bacillati</taxon>
        <taxon>Actinomycetota</taxon>
        <taxon>Actinomycetes</taxon>
        <taxon>Streptosporangiales</taxon>
        <taxon>Thermomonosporaceae</taxon>
        <taxon>Actinocorallia</taxon>
    </lineage>
</organism>
<dbReference type="EMBL" id="BAAAUV010000005">
    <property type="protein sequence ID" value="GAA3207807.1"/>
    <property type="molecule type" value="Genomic_DNA"/>
</dbReference>
<proteinExistence type="predicted"/>